<dbReference type="NCBIfam" id="TIGR00229">
    <property type="entry name" value="sensory_box"/>
    <property type="match status" value="1"/>
</dbReference>
<dbReference type="SUPFAM" id="SSF55073">
    <property type="entry name" value="Nucleotide cyclase"/>
    <property type="match status" value="1"/>
</dbReference>
<dbReference type="InterPro" id="IPR000014">
    <property type="entry name" value="PAS"/>
</dbReference>
<dbReference type="InterPro" id="IPR043128">
    <property type="entry name" value="Rev_trsase/Diguanyl_cyclase"/>
</dbReference>
<dbReference type="Gene3D" id="3.30.450.20">
    <property type="entry name" value="PAS domain"/>
    <property type="match status" value="1"/>
</dbReference>
<dbReference type="NCBIfam" id="TIGR00254">
    <property type="entry name" value="GGDEF"/>
    <property type="match status" value="1"/>
</dbReference>
<feature type="domain" description="GGDEF" evidence="3">
    <location>
        <begin position="164"/>
        <end position="296"/>
    </location>
</feature>
<dbReference type="CDD" id="cd01949">
    <property type="entry name" value="GGDEF"/>
    <property type="match status" value="1"/>
</dbReference>
<dbReference type="Pfam" id="PF13426">
    <property type="entry name" value="PAS_9"/>
    <property type="match status" value="1"/>
</dbReference>
<name>A0A3B1B0S6_9ZZZZ</name>
<dbReference type="SMART" id="SM00267">
    <property type="entry name" value="GGDEF"/>
    <property type="match status" value="1"/>
</dbReference>
<evidence type="ECO:0000259" key="2">
    <source>
        <dbReference type="PROSITE" id="PS50113"/>
    </source>
</evidence>
<dbReference type="PROSITE" id="PS50887">
    <property type="entry name" value="GGDEF"/>
    <property type="match status" value="1"/>
</dbReference>
<dbReference type="Gene3D" id="3.30.70.270">
    <property type="match status" value="1"/>
</dbReference>
<protein>
    <submittedName>
        <fullName evidence="4">Uncharacterized protein</fullName>
    </submittedName>
</protein>
<dbReference type="InterPro" id="IPR029787">
    <property type="entry name" value="Nucleotide_cyclase"/>
</dbReference>
<evidence type="ECO:0000259" key="1">
    <source>
        <dbReference type="PROSITE" id="PS50112"/>
    </source>
</evidence>
<dbReference type="PROSITE" id="PS50113">
    <property type="entry name" value="PAC"/>
    <property type="match status" value="1"/>
</dbReference>
<proteinExistence type="predicted"/>
<reference evidence="4" key="1">
    <citation type="submission" date="2018-06" db="EMBL/GenBank/DDBJ databases">
        <authorList>
            <person name="Zhirakovskaya E."/>
        </authorList>
    </citation>
    <scope>NUCLEOTIDE SEQUENCE</scope>
</reference>
<evidence type="ECO:0000259" key="3">
    <source>
        <dbReference type="PROSITE" id="PS50887"/>
    </source>
</evidence>
<feature type="domain" description="PAS" evidence="1">
    <location>
        <begin position="2"/>
        <end position="77"/>
    </location>
</feature>
<dbReference type="EMBL" id="UOFR01000062">
    <property type="protein sequence ID" value="VAW98666.1"/>
    <property type="molecule type" value="Genomic_DNA"/>
</dbReference>
<dbReference type="CDD" id="cd00130">
    <property type="entry name" value="PAS"/>
    <property type="match status" value="1"/>
</dbReference>
<dbReference type="PROSITE" id="PS50112">
    <property type="entry name" value="PAS"/>
    <property type="match status" value="1"/>
</dbReference>
<dbReference type="InterPro" id="IPR000700">
    <property type="entry name" value="PAS-assoc_C"/>
</dbReference>
<dbReference type="InterPro" id="IPR000160">
    <property type="entry name" value="GGDEF_dom"/>
</dbReference>
<dbReference type="SUPFAM" id="SSF55785">
    <property type="entry name" value="PYP-like sensor domain (PAS domain)"/>
    <property type="match status" value="1"/>
</dbReference>
<dbReference type="PANTHER" id="PTHR46663:SF4">
    <property type="entry name" value="DIGUANYLATE CYCLASE DGCT-RELATED"/>
    <property type="match status" value="1"/>
</dbReference>
<dbReference type="Pfam" id="PF00990">
    <property type="entry name" value="GGDEF"/>
    <property type="match status" value="1"/>
</dbReference>
<accession>A0A3B1B0S6</accession>
<organism evidence="4">
    <name type="scientific">hydrothermal vent metagenome</name>
    <dbReference type="NCBI Taxonomy" id="652676"/>
    <lineage>
        <taxon>unclassified sequences</taxon>
        <taxon>metagenomes</taxon>
        <taxon>ecological metagenomes</taxon>
    </lineage>
</organism>
<gene>
    <name evidence="4" type="ORF">MNBD_GAMMA21-2451</name>
</gene>
<feature type="domain" description="PAC" evidence="2">
    <location>
        <begin position="80"/>
        <end position="132"/>
    </location>
</feature>
<sequence>MIDKLFETLVTKTDDIVVVFDTNLDDGGPHITYVNPAFEKLMGYPADEMIGQSPNLLNGPNTDKQTRYKINRALRKGKGIRTELQKYSKNGQAHWLDINIVPLHDDKGKLQCFASIERDLSRYKKMERQLANMALFDSLTGALNRAAFMQHAEKEFSRAKRYNRSLSVMMIDIDHFKDVNDRYGHAAGDHVLQIFVEAIEEEIRSTDVLGRVGGEEFTLLLPDTTIKSASYLAERVRERINKYPYIAGVHLIEITASLGVAVMTKKDGDFKDILNRADQALYKAKHAGRNRVKLAA</sequence>
<evidence type="ECO:0000313" key="4">
    <source>
        <dbReference type="EMBL" id="VAW98666.1"/>
    </source>
</evidence>
<dbReference type="FunFam" id="3.30.70.270:FF:000001">
    <property type="entry name" value="Diguanylate cyclase domain protein"/>
    <property type="match status" value="1"/>
</dbReference>
<dbReference type="PANTHER" id="PTHR46663">
    <property type="entry name" value="DIGUANYLATE CYCLASE DGCT-RELATED"/>
    <property type="match status" value="1"/>
</dbReference>
<dbReference type="AlphaFoldDB" id="A0A3B1B0S6"/>
<dbReference type="InterPro" id="IPR052163">
    <property type="entry name" value="DGC-Regulatory_Protein"/>
</dbReference>
<dbReference type="InterPro" id="IPR035965">
    <property type="entry name" value="PAS-like_dom_sf"/>
</dbReference>
<dbReference type="SMART" id="SM00091">
    <property type="entry name" value="PAS"/>
    <property type="match status" value="1"/>
</dbReference>